<protein>
    <submittedName>
        <fullName evidence="11">Tail sheath protein</fullName>
    </submittedName>
</protein>
<organism evidence="11">
    <name type="scientific">uncultured Caudovirales phage</name>
    <dbReference type="NCBI Taxonomy" id="2100421"/>
    <lineage>
        <taxon>Viruses</taxon>
        <taxon>Duplodnaviria</taxon>
        <taxon>Heunggongvirae</taxon>
        <taxon>Uroviricota</taxon>
        <taxon>Caudoviricetes</taxon>
        <taxon>Peduoviridae</taxon>
        <taxon>Maltschvirus</taxon>
        <taxon>Maltschvirus maltsch</taxon>
    </lineage>
</organism>
<evidence type="ECO:0000259" key="9">
    <source>
        <dbReference type="Pfam" id="PF17482"/>
    </source>
</evidence>
<dbReference type="PANTHER" id="PTHR35861:SF1">
    <property type="entry name" value="PHAGE TAIL SHEATH PROTEIN"/>
    <property type="match status" value="1"/>
</dbReference>
<proteinExistence type="inferred from homology"/>
<dbReference type="Pfam" id="PF17482">
    <property type="entry name" value="Phage_sheath_1C"/>
    <property type="match status" value="1"/>
</dbReference>
<evidence type="ECO:0000259" key="8">
    <source>
        <dbReference type="Pfam" id="PF04984"/>
    </source>
</evidence>
<evidence type="ECO:0000313" key="11">
    <source>
        <dbReference type="EMBL" id="CAB4222765.1"/>
    </source>
</evidence>
<keyword evidence="5" id="KW-0946">Virion</keyword>
<keyword evidence="3" id="KW-1227">Viral tail protein</keyword>
<accession>A0A6J5T4P7</accession>
<gene>
    <name evidence="11" type="ORF">UFOVP1655_221</name>
</gene>
<dbReference type="Pfam" id="PF22671">
    <property type="entry name" value="Gp18_domIII_N"/>
    <property type="match status" value="1"/>
</dbReference>
<evidence type="ECO:0000256" key="4">
    <source>
        <dbReference type="ARBA" id="ARBA00022766"/>
    </source>
</evidence>
<dbReference type="InterPro" id="IPR054564">
    <property type="entry name" value="Gp18_domIII_N"/>
</dbReference>
<name>A0A6J5T4P7_9CAUD</name>
<evidence type="ECO:0000256" key="5">
    <source>
        <dbReference type="ARBA" id="ARBA00023003"/>
    </source>
</evidence>
<dbReference type="InterPro" id="IPR035089">
    <property type="entry name" value="Phage_sheath_subtilisin"/>
</dbReference>
<keyword evidence="5" id="KW-1229">Viral tail sheath protein</keyword>
<evidence type="ECO:0000256" key="1">
    <source>
        <dbReference type="ARBA" id="ARBA00008005"/>
    </source>
</evidence>
<evidence type="ECO:0000256" key="2">
    <source>
        <dbReference type="ARBA" id="ARBA00022595"/>
    </source>
</evidence>
<dbReference type="EMBL" id="LR797523">
    <property type="protein sequence ID" value="CAB4222765.1"/>
    <property type="molecule type" value="Genomic_DNA"/>
</dbReference>
<feature type="domain" description="Tail sheath protein subtilisin-like" evidence="8">
    <location>
        <begin position="328"/>
        <end position="471"/>
    </location>
</feature>
<feature type="domain" description="Tail sheath protein Gp18-like" evidence="10">
    <location>
        <begin position="29"/>
        <end position="83"/>
    </location>
</feature>
<dbReference type="PANTHER" id="PTHR35861">
    <property type="match status" value="1"/>
</dbReference>
<comment type="similarity">
    <text evidence="1">Belongs to the myoviridae tail sheath protein family.</text>
</comment>
<reference evidence="11" key="1">
    <citation type="submission" date="2020-05" db="EMBL/GenBank/DDBJ databases">
        <authorList>
            <person name="Chiriac C."/>
            <person name="Salcher M."/>
            <person name="Ghai R."/>
            <person name="Kavagutti S V."/>
        </authorList>
    </citation>
    <scope>NUCLEOTIDE SEQUENCE</scope>
</reference>
<keyword evidence="7" id="KW-1160">Virus entry into host cell</keyword>
<dbReference type="InterPro" id="IPR020287">
    <property type="entry name" value="Tail_sheath_C"/>
</dbReference>
<dbReference type="Pfam" id="PF04984">
    <property type="entry name" value="Phage_sheath_1"/>
    <property type="match status" value="1"/>
</dbReference>
<keyword evidence="2" id="KW-1162">Viral penetration into host cytoplasm</keyword>
<keyword evidence="6" id="KW-1171">Viral genome ejection through host cell envelope</keyword>
<dbReference type="GO" id="GO:0099000">
    <property type="term" value="P:symbiont genome ejection through host cell envelope, contractile tail mechanism"/>
    <property type="evidence" value="ECO:0007669"/>
    <property type="project" value="UniProtKB-KW"/>
</dbReference>
<feature type="domain" description="Tail sheath protein C-terminal" evidence="9">
    <location>
        <begin position="474"/>
        <end position="572"/>
    </location>
</feature>
<evidence type="ECO:0000256" key="7">
    <source>
        <dbReference type="ARBA" id="ARBA00023296"/>
    </source>
</evidence>
<evidence type="ECO:0000256" key="6">
    <source>
        <dbReference type="ARBA" id="ARBA00023009"/>
    </source>
</evidence>
<dbReference type="GO" id="GO:0098027">
    <property type="term" value="C:virus tail, sheath"/>
    <property type="evidence" value="ECO:0007669"/>
    <property type="project" value="UniProtKB-KW"/>
</dbReference>
<dbReference type="Gene3D" id="3.40.50.11780">
    <property type="match status" value="2"/>
</dbReference>
<keyword evidence="4" id="KW-1242">Viral contractile tail ejection system</keyword>
<sequence length="588" mass="63668">MAILLSPGVSVSEVDLTTVVPSVSSSTGAFAGNFVWGPANEIYPITDENQLAATFGAPNGNTAISFLTASSFLAYGNDLRVVRAINEANCLNATANTTPTGESIPNKAFYNDEILHSDNEGLYGAFAARYPGSLGNSINVDVWDSSNTTLFNDWDYSGYFNGVSNTSTSVSNAGGANDEIHIIVTDAGGAITGHKGSVLEVYPYLSKAYDAKDDNGVSTYYKNVIASQSHYIYATDPVDYANTNTSWGSTSANTTFAKISSTTGNTAFRLSGGSDAAVEQGDLIDAFDLFSNKDSVDVSLFITGDASAQVQQHIIDNLVTPAGSLKGRSGDSIAFLSPPRAAVVNQKGNEVLNIQSWLNDDETIFDSTAGLKRSTSYAVVDSGWKYMFDKYNNVYRWVPMNGDIAGLCAFTDAIRDPWWSPAGYNRGNIKNAVKLAWNPNQQSRDILYQQGVNPVVSFPGNGIILYGDKTLQAKPSAFDRINVRRLFIVLEKAIARAAKYSLFEFNDEFTRAQFISLVSPFLRDVQGRRGIFDFKVVCDTTNNTGYIIDTNQFIGDIYIKPARSINFIKLNFIAVGTGVNFSEVVGKF</sequence>
<evidence type="ECO:0000256" key="3">
    <source>
        <dbReference type="ARBA" id="ARBA00022732"/>
    </source>
</evidence>
<dbReference type="InterPro" id="IPR052042">
    <property type="entry name" value="Tail_sheath_structural"/>
</dbReference>
<evidence type="ECO:0000259" key="10">
    <source>
        <dbReference type="Pfam" id="PF22671"/>
    </source>
</evidence>